<protein>
    <recommendedName>
        <fullName evidence="5">Subtilisin-like protease fibronectin type-III domain-containing protein</fullName>
    </recommendedName>
</protein>
<evidence type="ECO:0000256" key="2">
    <source>
        <dbReference type="ARBA" id="ARBA00022729"/>
    </source>
</evidence>
<sequence>MTTAYIRDRDGNPIADEAQPDLGPADLFAIGSGHVNPQAANDPGLIYDIEPNDYARYLCSLYNNYNDTSIVHQMVNCSSVDEIKAEHLNYPSISVKPNPLGNLHATCRSNETVIESECMSGSLAQILPKAVQ</sequence>
<evidence type="ECO:0000313" key="3">
    <source>
        <dbReference type="EMBL" id="ONK57367.1"/>
    </source>
</evidence>
<dbReference type="Gramene" id="ONK57367">
    <property type="protein sequence ID" value="ONK57367"/>
    <property type="gene ID" value="A4U43_C10F19360"/>
</dbReference>
<evidence type="ECO:0000256" key="1">
    <source>
        <dbReference type="ARBA" id="ARBA00011073"/>
    </source>
</evidence>
<comment type="similarity">
    <text evidence="1">Belongs to the peptidase S8 family.</text>
</comment>
<keyword evidence="2" id="KW-0732">Signal</keyword>
<name>A0A5P1E7C0_ASPOF</name>
<proteinExistence type="inferred from homology"/>
<evidence type="ECO:0000313" key="4">
    <source>
        <dbReference type="Proteomes" id="UP000243459"/>
    </source>
</evidence>
<evidence type="ECO:0008006" key="5">
    <source>
        <dbReference type="Google" id="ProtNLM"/>
    </source>
</evidence>
<dbReference type="InterPro" id="IPR045051">
    <property type="entry name" value="SBT"/>
</dbReference>
<dbReference type="Gene3D" id="3.40.50.200">
    <property type="entry name" value="Peptidase S8/S53 domain"/>
    <property type="match status" value="1"/>
</dbReference>
<dbReference type="InterPro" id="IPR036852">
    <property type="entry name" value="Peptidase_S8/S53_dom_sf"/>
</dbReference>
<dbReference type="EMBL" id="CM007390">
    <property type="protein sequence ID" value="ONK57367.1"/>
    <property type="molecule type" value="Genomic_DNA"/>
</dbReference>
<reference evidence="4" key="1">
    <citation type="journal article" date="2017" name="Nat. Commun.">
        <title>The asparagus genome sheds light on the origin and evolution of a young Y chromosome.</title>
        <authorList>
            <person name="Harkess A."/>
            <person name="Zhou J."/>
            <person name="Xu C."/>
            <person name="Bowers J.E."/>
            <person name="Van der Hulst R."/>
            <person name="Ayyampalayam S."/>
            <person name="Mercati F."/>
            <person name="Riccardi P."/>
            <person name="McKain M.R."/>
            <person name="Kakrana A."/>
            <person name="Tang H."/>
            <person name="Ray J."/>
            <person name="Groenendijk J."/>
            <person name="Arikit S."/>
            <person name="Mathioni S.M."/>
            <person name="Nakano M."/>
            <person name="Shan H."/>
            <person name="Telgmann-Rauber A."/>
            <person name="Kanno A."/>
            <person name="Yue Z."/>
            <person name="Chen H."/>
            <person name="Li W."/>
            <person name="Chen Y."/>
            <person name="Xu X."/>
            <person name="Zhang Y."/>
            <person name="Luo S."/>
            <person name="Chen H."/>
            <person name="Gao J."/>
            <person name="Mao Z."/>
            <person name="Pires J.C."/>
            <person name="Luo M."/>
            <person name="Kudrna D."/>
            <person name="Wing R.A."/>
            <person name="Meyers B.C."/>
            <person name="Yi K."/>
            <person name="Kong H."/>
            <person name="Lavrijsen P."/>
            <person name="Sunseri F."/>
            <person name="Falavigna A."/>
            <person name="Ye Y."/>
            <person name="Leebens-Mack J.H."/>
            <person name="Chen G."/>
        </authorList>
    </citation>
    <scope>NUCLEOTIDE SEQUENCE [LARGE SCALE GENOMIC DNA]</scope>
    <source>
        <strain evidence="4">cv. DH0086</strain>
    </source>
</reference>
<dbReference type="PANTHER" id="PTHR10795">
    <property type="entry name" value="PROPROTEIN CONVERTASE SUBTILISIN/KEXIN"/>
    <property type="match status" value="1"/>
</dbReference>
<dbReference type="Proteomes" id="UP000243459">
    <property type="component" value="Chromosome 10"/>
</dbReference>
<organism evidence="3 4">
    <name type="scientific">Asparagus officinalis</name>
    <name type="common">Garden asparagus</name>
    <dbReference type="NCBI Taxonomy" id="4686"/>
    <lineage>
        <taxon>Eukaryota</taxon>
        <taxon>Viridiplantae</taxon>
        <taxon>Streptophyta</taxon>
        <taxon>Embryophyta</taxon>
        <taxon>Tracheophyta</taxon>
        <taxon>Spermatophyta</taxon>
        <taxon>Magnoliopsida</taxon>
        <taxon>Liliopsida</taxon>
        <taxon>Asparagales</taxon>
        <taxon>Asparagaceae</taxon>
        <taxon>Asparagoideae</taxon>
        <taxon>Asparagus</taxon>
    </lineage>
</organism>
<dbReference type="AlphaFoldDB" id="A0A5P1E7C0"/>
<gene>
    <name evidence="3" type="ORF">A4U43_C10F19360</name>
</gene>
<dbReference type="GO" id="GO:0006508">
    <property type="term" value="P:proteolysis"/>
    <property type="evidence" value="ECO:0007669"/>
    <property type="project" value="InterPro"/>
</dbReference>
<accession>A0A5P1E7C0</accession>
<dbReference type="GO" id="GO:0004252">
    <property type="term" value="F:serine-type endopeptidase activity"/>
    <property type="evidence" value="ECO:0007669"/>
    <property type="project" value="InterPro"/>
</dbReference>
<keyword evidence="4" id="KW-1185">Reference proteome</keyword>